<evidence type="ECO:0000256" key="1">
    <source>
        <dbReference type="ARBA" id="ARBA00004571"/>
    </source>
</evidence>
<dbReference type="InterPro" id="IPR037066">
    <property type="entry name" value="Plug_dom_sf"/>
</dbReference>
<name>A0A1W1Z762_9SPHI</name>
<protein>
    <submittedName>
        <fullName evidence="9">TonB-linked outer membrane protein, SusC/RagA family</fullName>
    </submittedName>
</protein>
<dbReference type="InterPro" id="IPR036942">
    <property type="entry name" value="Beta-barrel_TonB_sf"/>
</dbReference>
<proteinExistence type="inferred from homology"/>
<evidence type="ECO:0000256" key="3">
    <source>
        <dbReference type="ARBA" id="ARBA00022452"/>
    </source>
</evidence>
<dbReference type="PROSITE" id="PS52016">
    <property type="entry name" value="TONB_DEPENDENT_REC_3"/>
    <property type="match status" value="1"/>
</dbReference>
<evidence type="ECO:0000256" key="4">
    <source>
        <dbReference type="ARBA" id="ARBA00022692"/>
    </source>
</evidence>
<keyword evidence="4 7" id="KW-0812">Transmembrane</keyword>
<dbReference type="InterPro" id="IPR008969">
    <property type="entry name" value="CarboxyPept-like_regulatory"/>
</dbReference>
<dbReference type="AlphaFoldDB" id="A0A1W1Z762"/>
<accession>A0A1W1Z762</accession>
<evidence type="ECO:0000256" key="2">
    <source>
        <dbReference type="ARBA" id="ARBA00022448"/>
    </source>
</evidence>
<sequence length="1126" mass="123812">MKLSAFNRDALFKSGLPKKIILIMKLVVIIMTTCLLQVSASSFAQKLTFSKQGASLSEIFKAIKLQTGYNVLYSPDQIDAGRKLNVNFKNSDLTEVLKSILDTPGQEYSIVDKNILIKEKEPSFLDKIASVISNDRRNLIDITGRVVDEKGAPLPGATVKVKDGKGAAMTDAQGRFLIENVKDDAVLVISYTGYVTKELPAKQNMGSITLLLSENPLDQVQIIAYGTQTKRLSVGNVTMITAKEIEQQPVQNPLFALQGRVPGLVVTQSTGLANGAFKVRIQGQNSIGRGSDPLIVVDGVPLAFELLGSNMDSFDPLNGGSPLNPVNSPINFINPSDIESISILKDADATAIYGSRAANGALLITTKKGKPGKIKIDVGVQQGWGRVGHEVEMLNTRQYLEMRYEGIKNDGLNINDFPNYDLRVWDTTRYTNWQKELIGGTAQYSNINASVSGGTEYVQYLVGATFNKSGTVFPGDFASKTGNLHFNLNTSSANQRFKFSLTGSYAVNGNGVPGTDLTKAALFLAPNAPPLYNEDGTLNWAPNASGSSTFDNPLTETAYRAYEHAVKSLNSNAQVGYVILPGLTVKGSFGYNNIQGNSFLSTSAERYPPEDRTSDQRYSSFNNLGSFSWIAEPQLTYAKLIGKIAIDALAGGTFQKNKAEQNFTQAYGFTSDLLVKSIRSATNVRAGYDNTIYQYSAVFGRLNATYDQKYVINLNIRRDGSSRFGENNLFHNFWSAGAGWIFTEEKIIGNVLPFLSFGKLRASYGTTGSDQIGNYQYLNNYYTPQSRLPYQNSAVLASSGLNNPNLQWEETRKMQSGLDLGAFKGRVLLNLTYARNRSSNQLIQYLLPSVTGSYSLLQNFPATVQNTSWEFSLVTNTVKTKDFAWTINANLTIPRNKLIAFPGIEESSYAKGLDGVIIGQPLGARPYARFLGIDPNSGYYSIANENNQPVGLSQDADRNILISTQPRFYGGIGNTLNYKGFSLDLLFQFVRQKGPRELFFWNGSDNLPGAFVTQYSNQPVTVLNRWQKPGDNNLIQRFATGGILPVTETDAWFSYDASYIRLKNVSLSWQIPEKWLKSARIQNAGIYFRGQNLATITNYTGLDPETQNSTTLPPLQMWTVGFTVGL</sequence>
<keyword evidence="6 7" id="KW-0998">Cell outer membrane</keyword>
<dbReference type="SUPFAM" id="SSF56935">
    <property type="entry name" value="Porins"/>
    <property type="match status" value="1"/>
</dbReference>
<evidence type="ECO:0000313" key="10">
    <source>
        <dbReference type="Proteomes" id="UP000192756"/>
    </source>
</evidence>
<comment type="subcellular location">
    <subcellularLocation>
        <location evidence="1 7">Cell outer membrane</location>
        <topology evidence="1 7">Multi-pass membrane protein</topology>
    </subcellularLocation>
</comment>
<dbReference type="InterPro" id="IPR039426">
    <property type="entry name" value="TonB-dep_rcpt-like"/>
</dbReference>
<dbReference type="InterPro" id="IPR023996">
    <property type="entry name" value="TonB-dep_OMP_SusC/RagA"/>
</dbReference>
<dbReference type="Gene3D" id="2.60.40.1120">
    <property type="entry name" value="Carboxypeptidase-like, regulatory domain"/>
    <property type="match status" value="1"/>
</dbReference>
<keyword evidence="10" id="KW-1185">Reference proteome</keyword>
<dbReference type="Pfam" id="PF13715">
    <property type="entry name" value="CarbopepD_reg_2"/>
    <property type="match status" value="1"/>
</dbReference>
<dbReference type="Gene3D" id="2.170.130.10">
    <property type="entry name" value="TonB-dependent receptor, plug domain"/>
    <property type="match status" value="1"/>
</dbReference>
<dbReference type="EMBL" id="FWXT01000001">
    <property type="protein sequence ID" value="SMC44206.1"/>
    <property type="molecule type" value="Genomic_DNA"/>
</dbReference>
<keyword evidence="5 7" id="KW-0472">Membrane</keyword>
<dbReference type="InterPro" id="IPR023997">
    <property type="entry name" value="TonB-dep_OMP_SusC/RagA_CS"/>
</dbReference>
<evidence type="ECO:0000259" key="8">
    <source>
        <dbReference type="Pfam" id="PF07715"/>
    </source>
</evidence>
<dbReference type="Pfam" id="PF07715">
    <property type="entry name" value="Plug"/>
    <property type="match status" value="1"/>
</dbReference>
<evidence type="ECO:0000313" key="9">
    <source>
        <dbReference type="EMBL" id="SMC44206.1"/>
    </source>
</evidence>
<dbReference type="Gene3D" id="2.40.170.20">
    <property type="entry name" value="TonB-dependent receptor, beta-barrel domain"/>
    <property type="match status" value="1"/>
</dbReference>
<organism evidence="9 10">
    <name type="scientific">Pedobacter africanus</name>
    <dbReference type="NCBI Taxonomy" id="151894"/>
    <lineage>
        <taxon>Bacteria</taxon>
        <taxon>Pseudomonadati</taxon>
        <taxon>Bacteroidota</taxon>
        <taxon>Sphingobacteriia</taxon>
        <taxon>Sphingobacteriales</taxon>
        <taxon>Sphingobacteriaceae</taxon>
        <taxon>Pedobacter</taxon>
    </lineage>
</organism>
<comment type="similarity">
    <text evidence="7">Belongs to the TonB-dependent receptor family.</text>
</comment>
<dbReference type="SUPFAM" id="SSF49464">
    <property type="entry name" value="Carboxypeptidase regulatory domain-like"/>
    <property type="match status" value="1"/>
</dbReference>
<dbReference type="Proteomes" id="UP000192756">
    <property type="component" value="Unassembled WGS sequence"/>
</dbReference>
<dbReference type="STRING" id="151894.SAMN04488524_0427"/>
<gene>
    <name evidence="9" type="ORF">SAMN04488524_0427</name>
</gene>
<keyword evidence="2 7" id="KW-0813">Transport</keyword>
<evidence type="ECO:0000256" key="7">
    <source>
        <dbReference type="PROSITE-ProRule" id="PRU01360"/>
    </source>
</evidence>
<feature type="domain" description="TonB-dependent receptor plug" evidence="8">
    <location>
        <begin position="232"/>
        <end position="361"/>
    </location>
</feature>
<dbReference type="InterPro" id="IPR012910">
    <property type="entry name" value="Plug_dom"/>
</dbReference>
<evidence type="ECO:0000256" key="5">
    <source>
        <dbReference type="ARBA" id="ARBA00023136"/>
    </source>
</evidence>
<dbReference type="NCBIfam" id="TIGR04056">
    <property type="entry name" value="OMP_RagA_SusC"/>
    <property type="match status" value="1"/>
</dbReference>
<evidence type="ECO:0000256" key="6">
    <source>
        <dbReference type="ARBA" id="ARBA00023237"/>
    </source>
</evidence>
<reference evidence="10" key="1">
    <citation type="submission" date="2017-04" db="EMBL/GenBank/DDBJ databases">
        <authorList>
            <person name="Varghese N."/>
            <person name="Submissions S."/>
        </authorList>
    </citation>
    <scope>NUCLEOTIDE SEQUENCE [LARGE SCALE GENOMIC DNA]</scope>
    <source>
        <strain evidence="10">DSM 12126</strain>
    </source>
</reference>
<dbReference type="GO" id="GO:0009279">
    <property type="term" value="C:cell outer membrane"/>
    <property type="evidence" value="ECO:0007669"/>
    <property type="project" value="UniProtKB-SubCell"/>
</dbReference>
<keyword evidence="3 7" id="KW-1134">Transmembrane beta strand</keyword>
<dbReference type="NCBIfam" id="TIGR04057">
    <property type="entry name" value="SusC_RagA_signa"/>
    <property type="match status" value="1"/>
</dbReference>